<gene>
    <name evidence="1" type="ORF">J6TS1_01170</name>
</gene>
<protein>
    <submittedName>
        <fullName evidence="1">Uncharacterized protein</fullName>
    </submittedName>
</protein>
<dbReference type="EMBL" id="BORJ01000001">
    <property type="protein sequence ID" value="GIN94247.1"/>
    <property type="molecule type" value="Genomic_DNA"/>
</dbReference>
<comment type="caution">
    <text evidence="1">The sequence shown here is derived from an EMBL/GenBank/DDBJ whole genome shotgun (WGS) entry which is preliminary data.</text>
</comment>
<reference evidence="1 2" key="1">
    <citation type="submission" date="2021-03" db="EMBL/GenBank/DDBJ databases">
        <title>Antimicrobial resistance genes in bacteria isolated from Japanese honey, and their potential for conferring macrolide and lincosamide resistance in the American foulbrood pathogen Paenibacillus larvae.</title>
        <authorList>
            <person name="Okamoto M."/>
            <person name="Kumagai M."/>
            <person name="Kanamori H."/>
            <person name="Takamatsu D."/>
        </authorList>
    </citation>
    <scope>NUCLEOTIDE SEQUENCE [LARGE SCALE GENOMIC DNA]</scope>
    <source>
        <strain evidence="1 2">J6TS1</strain>
    </source>
</reference>
<name>A0ABQ4KQC9_SIMTE</name>
<evidence type="ECO:0000313" key="2">
    <source>
        <dbReference type="Proteomes" id="UP000680670"/>
    </source>
</evidence>
<organism evidence="1 2">
    <name type="scientific">Siminovitchia terrae</name>
    <name type="common">Bacillus terrae</name>
    <dbReference type="NCBI Taxonomy" id="1914933"/>
    <lineage>
        <taxon>Bacteria</taxon>
        <taxon>Bacillati</taxon>
        <taxon>Bacillota</taxon>
        <taxon>Bacilli</taxon>
        <taxon>Bacillales</taxon>
        <taxon>Bacillaceae</taxon>
        <taxon>Siminovitchia</taxon>
    </lineage>
</organism>
<sequence length="69" mass="7753">MTAVMARSVIKGSGAKEEHIGQRMSVAEYRKIRKVKQNKYRNKKVEIDGHVFDSIAESKYLPTTKVAGS</sequence>
<keyword evidence="2" id="KW-1185">Reference proteome</keyword>
<dbReference type="Proteomes" id="UP000680670">
    <property type="component" value="Unassembled WGS sequence"/>
</dbReference>
<proteinExistence type="predicted"/>
<accession>A0ABQ4KQC9</accession>
<evidence type="ECO:0000313" key="1">
    <source>
        <dbReference type="EMBL" id="GIN94247.1"/>
    </source>
</evidence>